<protein>
    <submittedName>
        <fullName evidence="3">Cellulose synthase/poly-beta-1,6-N-acetylglucosamine synthase-like glycosyltransferase</fullName>
    </submittedName>
</protein>
<dbReference type="InterPro" id="IPR050834">
    <property type="entry name" value="Glycosyltransf_2"/>
</dbReference>
<dbReference type="GO" id="GO:0016740">
    <property type="term" value="F:transferase activity"/>
    <property type="evidence" value="ECO:0007669"/>
    <property type="project" value="UniProtKB-KW"/>
</dbReference>
<dbReference type="Proteomes" id="UP000523431">
    <property type="component" value="Unassembled WGS sequence"/>
</dbReference>
<comment type="caution">
    <text evidence="3">The sequence shown here is derived from an EMBL/GenBank/DDBJ whole genome shotgun (WGS) entry which is preliminary data.</text>
</comment>
<accession>A0A7W6ZJP1</accession>
<gene>
    <name evidence="2" type="ORF">GGE46_004082</name>
    <name evidence="3" type="ORF">GGE57_004079</name>
</gene>
<name>A0A7W6ZJP1_RHIET</name>
<dbReference type="PANTHER" id="PTHR43685:SF3">
    <property type="entry name" value="SLR2126 PROTEIN"/>
    <property type="match status" value="1"/>
</dbReference>
<keyword evidence="3" id="KW-0808">Transferase</keyword>
<dbReference type="Proteomes" id="UP000557344">
    <property type="component" value="Unassembled WGS sequence"/>
</dbReference>
<organism evidence="3 4">
    <name type="scientific">Rhizobium etli</name>
    <dbReference type="NCBI Taxonomy" id="29449"/>
    <lineage>
        <taxon>Bacteria</taxon>
        <taxon>Pseudomonadati</taxon>
        <taxon>Pseudomonadota</taxon>
        <taxon>Alphaproteobacteria</taxon>
        <taxon>Hyphomicrobiales</taxon>
        <taxon>Rhizobiaceae</taxon>
        <taxon>Rhizobium/Agrobacterium group</taxon>
        <taxon>Rhizobium</taxon>
    </lineage>
</organism>
<evidence type="ECO:0000259" key="1">
    <source>
        <dbReference type="Pfam" id="PF00535"/>
    </source>
</evidence>
<dbReference type="EMBL" id="JACIID010000009">
    <property type="protein sequence ID" value="MBB4537313.1"/>
    <property type="molecule type" value="Genomic_DNA"/>
</dbReference>
<dbReference type="InterPro" id="IPR001173">
    <property type="entry name" value="Glyco_trans_2-like"/>
</dbReference>
<evidence type="ECO:0000313" key="2">
    <source>
        <dbReference type="EMBL" id="MBB4481484.1"/>
    </source>
</evidence>
<dbReference type="Pfam" id="PF00535">
    <property type="entry name" value="Glycos_transf_2"/>
    <property type="match status" value="1"/>
</dbReference>
<dbReference type="AlphaFoldDB" id="A0A7W6ZJP1"/>
<dbReference type="PANTHER" id="PTHR43685">
    <property type="entry name" value="GLYCOSYLTRANSFERASE"/>
    <property type="match status" value="1"/>
</dbReference>
<feature type="domain" description="Glycosyltransferase 2-like" evidence="1">
    <location>
        <begin position="11"/>
        <end position="175"/>
    </location>
</feature>
<proteinExistence type="predicted"/>
<reference evidence="4 5" key="1">
    <citation type="submission" date="2020-08" db="EMBL/GenBank/DDBJ databases">
        <title>Genomic Encyclopedia of Type Strains, Phase IV (KMG-V): Genome sequencing to study the core and pangenomes of soil and plant-associated prokaryotes.</title>
        <authorList>
            <person name="Whitman W."/>
        </authorList>
    </citation>
    <scope>NUCLEOTIDE SEQUENCE [LARGE SCALE GENOMIC DNA]</scope>
    <source>
        <strain evidence="2 5">SEMIA 471</strain>
        <strain evidence="3 4">SEMIA 489</strain>
    </source>
</reference>
<dbReference type="Gene3D" id="3.90.550.10">
    <property type="entry name" value="Spore Coat Polysaccharide Biosynthesis Protein SpsA, Chain A"/>
    <property type="match status" value="1"/>
</dbReference>
<dbReference type="RefSeq" id="WP_246723348.1">
    <property type="nucleotide sequence ID" value="NZ_JACIHU010000009.1"/>
</dbReference>
<dbReference type="InterPro" id="IPR029044">
    <property type="entry name" value="Nucleotide-diphossugar_trans"/>
</dbReference>
<evidence type="ECO:0000313" key="4">
    <source>
        <dbReference type="Proteomes" id="UP000523431"/>
    </source>
</evidence>
<dbReference type="SUPFAM" id="SSF53448">
    <property type="entry name" value="Nucleotide-diphospho-sugar transferases"/>
    <property type="match status" value="1"/>
</dbReference>
<evidence type="ECO:0000313" key="3">
    <source>
        <dbReference type="EMBL" id="MBB4537313.1"/>
    </source>
</evidence>
<sequence length="317" mass="35799">MAGKIDMILLSVIVPAYNNENDISIILDAFSKQTLDADQVEYIIVNNNSKDNTKGFVNEYAKKLPITVKCVDENNIQSSYAARNAGIRAASGNILLFTDSDCVPEPEWAARMLEAFDRPEIGIVGGAIQASHGDSLVERFSSEANVLSQEHSLKNPYLPFFQTANVAYRREAFQKAGLFRSRLKTGGDADMCWRVQKSTDFELRYCDEARVLHRHRTTLAGLNEQFSRYGRSAVYLNRLYGTEIQPEPRTQYFIRKGVSWAFLHLPITLAKRLAGQATNIDLFREPLRLYIRWCRKTGISSAETAGLPKELDIEYLG</sequence>
<evidence type="ECO:0000313" key="5">
    <source>
        <dbReference type="Proteomes" id="UP000557344"/>
    </source>
</evidence>
<dbReference type="EMBL" id="JACIHU010000009">
    <property type="protein sequence ID" value="MBB4481484.1"/>
    <property type="molecule type" value="Genomic_DNA"/>
</dbReference>